<dbReference type="Proteomes" id="UP001162992">
    <property type="component" value="Chromosome 22"/>
</dbReference>
<reference evidence="2" key="1">
    <citation type="journal article" date="2024" name="Proc. Natl. Acad. Sci. U.S.A.">
        <title>Extraordinary preservation of gene collinearity over three hundred million years revealed in homosporous lycophytes.</title>
        <authorList>
            <person name="Li C."/>
            <person name="Wickell D."/>
            <person name="Kuo L.Y."/>
            <person name="Chen X."/>
            <person name="Nie B."/>
            <person name="Liao X."/>
            <person name="Peng D."/>
            <person name="Ji J."/>
            <person name="Jenkins J."/>
            <person name="Williams M."/>
            <person name="Shu S."/>
            <person name="Plott C."/>
            <person name="Barry K."/>
            <person name="Rajasekar S."/>
            <person name="Grimwood J."/>
            <person name="Han X."/>
            <person name="Sun S."/>
            <person name="Hou Z."/>
            <person name="He W."/>
            <person name="Dai G."/>
            <person name="Sun C."/>
            <person name="Schmutz J."/>
            <person name="Leebens-Mack J.H."/>
            <person name="Li F.W."/>
            <person name="Wang L."/>
        </authorList>
    </citation>
    <scope>NUCLEOTIDE SEQUENCE [LARGE SCALE GENOMIC DNA]</scope>
    <source>
        <strain evidence="2">cv. PW_Plant_1</strain>
    </source>
</reference>
<name>A0ACC2ADB8_DIPCM</name>
<dbReference type="EMBL" id="CM055113">
    <property type="protein sequence ID" value="KAJ7515569.1"/>
    <property type="molecule type" value="Genomic_DNA"/>
</dbReference>
<evidence type="ECO:0000313" key="2">
    <source>
        <dbReference type="Proteomes" id="UP001162992"/>
    </source>
</evidence>
<evidence type="ECO:0000313" key="1">
    <source>
        <dbReference type="EMBL" id="KAJ7515569.1"/>
    </source>
</evidence>
<gene>
    <name evidence="1" type="ORF">O6H91_22G018700</name>
</gene>
<comment type="caution">
    <text evidence="1">The sequence shown here is derived from an EMBL/GenBank/DDBJ whole genome shotgun (WGS) entry which is preliminary data.</text>
</comment>
<protein>
    <submittedName>
        <fullName evidence="1">Uncharacterized protein</fullName>
    </submittedName>
</protein>
<keyword evidence="2" id="KW-1185">Reference proteome</keyword>
<organism evidence="1 2">
    <name type="scientific">Diphasiastrum complanatum</name>
    <name type="common">Issler's clubmoss</name>
    <name type="synonym">Lycopodium complanatum</name>
    <dbReference type="NCBI Taxonomy" id="34168"/>
    <lineage>
        <taxon>Eukaryota</taxon>
        <taxon>Viridiplantae</taxon>
        <taxon>Streptophyta</taxon>
        <taxon>Embryophyta</taxon>
        <taxon>Tracheophyta</taxon>
        <taxon>Lycopodiopsida</taxon>
        <taxon>Lycopodiales</taxon>
        <taxon>Lycopodiaceae</taxon>
        <taxon>Lycopodioideae</taxon>
        <taxon>Diphasiastrum</taxon>
    </lineage>
</organism>
<sequence>MEGCVGLVGSAHNELPSGVLDVPLPLDKLSSQCGSQNCSRLNEQGTKIVVVSTGSFNPPTYMHLRMFELAKDALLSEGYDFLGGYMSPVNDSYGKQNLVLAEHRIEMCKVASSTSSFIMVDPWEARQPTYQRTLHVLDRVQDALNNTFTSEKVKVMLLCGADLLESFITPGVWIPEQVQAIFEIYGVICICRGGQDTRNVIFENDLLYNNKKNIKVVDEQIANDISSTKVSPHCDAWRKCSKYCVITQKTVEVHHSAIKALQNHGSSLLGPRANPCSKLYTICCCPHFESALT</sequence>
<accession>A0ACC2ADB8</accession>
<proteinExistence type="predicted"/>